<dbReference type="Pfam" id="PF00389">
    <property type="entry name" value="2-Hacid_dh"/>
    <property type="match status" value="1"/>
</dbReference>
<dbReference type="CDD" id="cd12183">
    <property type="entry name" value="LDH_like_2"/>
    <property type="match status" value="1"/>
</dbReference>
<dbReference type="EMBL" id="JBHSGU010000005">
    <property type="protein sequence ID" value="MFC4701185.1"/>
    <property type="molecule type" value="Genomic_DNA"/>
</dbReference>
<dbReference type="InterPro" id="IPR006139">
    <property type="entry name" value="D-isomer_2_OHA_DH_cat_dom"/>
</dbReference>
<dbReference type="Gene3D" id="3.40.50.720">
    <property type="entry name" value="NAD(P)-binding Rossmann-like Domain"/>
    <property type="match status" value="2"/>
</dbReference>
<evidence type="ECO:0000259" key="5">
    <source>
        <dbReference type="Pfam" id="PF00389"/>
    </source>
</evidence>
<dbReference type="EC" id="1.1.1.28" evidence="7"/>
<feature type="domain" description="D-isomer specific 2-hydroxyacid dehydrogenase catalytic" evidence="5">
    <location>
        <begin position="6"/>
        <end position="322"/>
    </location>
</feature>
<dbReference type="InterPro" id="IPR036291">
    <property type="entry name" value="NAD(P)-bd_dom_sf"/>
</dbReference>
<dbReference type="PROSITE" id="PS00065">
    <property type="entry name" value="D_2_HYDROXYACID_DH_1"/>
    <property type="match status" value="1"/>
</dbReference>
<protein>
    <submittedName>
        <fullName evidence="7">2-hydroxyacid dehydrogenase</fullName>
        <ecNumber evidence="7">1.1.1.28</ecNumber>
    </submittedName>
</protein>
<dbReference type="InterPro" id="IPR058205">
    <property type="entry name" value="D-LDH-like"/>
</dbReference>
<reference evidence="8" key="1">
    <citation type="journal article" date="2019" name="Int. J. Syst. Evol. Microbiol.">
        <title>The Global Catalogue of Microorganisms (GCM) 10K type strain sequencing project: providing services to taxonomists for standard genome sequencing and annotation.</title>
        <authorList>
            <consortium name="The Broad Institute Genomics Platform"/>
            <consortium name="The Broad Institute Genome Sequencing Center for Infectious Disease"/>
            <person name="Wu L."/>
            <person name="Ma J."/>
        </authorList>
    </citation>
    <scope>NUCLEOTIDE SEQUENCE [LARGE SCALE GENOMIC DNA]</scope>
    <source>
        <strain evidence="8">KACC 12507</strain>
    </source>
</reference>
<proteinExistence type="inferred from homology"/>
<dbReference type="GO" id="GO:0008720">
    <property type="term" value="F:D-lactate dehydrogenase (NAD+) activity"/>
    <property type="evidence" value="ECO:0007669"/>
    <property type="project" value="UniProtKB-EC"/>
</dbReference>
<sequence length="328" mass="36554">MKVTMFSTQDYDKTFFTSHCPDGIALDFHDAKLNEHTAVLAKGAHAVCVFVNDTVDKAVIDLLIDMNIRHIALRCAGYNNVDIDYAKSQGMSLSRVPAYSPEAVAEHAVALMLSLNRKLHKAYNRVRDDNFDLNGLLGFNMYQRTVGVLGTGKIGRAVIDILLGFGCEVLCYDIFEASELKDKAVTYTDLPTLMAQSDIITLHCPLNESTEHMINEQSISSMKDGVMIINTSRGKLIDTKAVISGIKSKKIGYLGLDVYEMEEDLFFKNRSNEIIDDDVFQRLQSFPNVMITGHQGFFTEDALTQIARVTLSNIELAAKDEQDAETFL</sequence>
<comment type="caution">
    <text evidence="7">The sequence shown here is derived from an EMBL/GenBank/DDBJ whole genome shotgun (WGS) entry which is preliminary data.</text>
</comment>
<accession>A0ABV9LZV9</accession>
<gene>
    <name evidence="7" type="ORF">ACFO4O_13515</name>
</gene>
<keyword evidence="2 4" id="KW-0560">Oxidoreductase</keyword>
<evidence type="ECO:0000256" key="3">
    <source>
        <dbReference type="ARBA" id="ARBA00023027"/>
    </source>
</evidence>
<dbReference type="InterPro" id="IPR006140">
    <property type="entry name" value="D-isomer_DH_NAD-bd"/>
</dbReference>
<evidence type="ECO:0000313" key="8">
    <source>
        <dbReference type="Proteomes" id="UP001595897"/>
    </source>
</evidence>
<evidence type="ECO:0000259" key="6">
    <source>
        <dbReference type="Pfam" id="PF02826"/>
    </source>
</evidence>
<evidence type="ECO:0000256" key="1">
    <source>
        <dbReference type="ARBA" id="ARBA00005854"/>
    </source>
</evidence>
<keyword evidence="3" id="KW-0520">NAD</keyword>
<dbReference type="InterPro" id="IPR029752">
    <property type="entry name" value="D-isomer_DH_CS1"/>
</dbReference>
<evidence type="ECO:0000256" key="2">
    <source>
        <dbReference type="ARBA" id="ARBA00023002"/>
    </source>
</evidence>
<name>A0ABV9LZV9_9ALTE</name>
<organism evidence="7 8">
    <name type="scientific">Glaciecola siphonariae</name>
    <dbReference type="NCBI Taxonomy" id="521012"/>
    <lineage>
        <taxon>Bacteria</taxon>
        <taxon>Pseudomonadati</taxon>
        <taxon>Pseudomonadota</taxon>
        <taxon>Gammaproteobacteria</taxon>
        <taxon>Alteromonadales</taxon>
        <taxon>Alteromonadaceae</taxon>
        <taxon>Glaciecola</taxon>
    </lineage>
</organism>
<feature type="domain" description="D-isomer specific 2-hydroxyacid dehydrogenase NAD-binding" evidence="6">
    <location>
        <begin position="109"/>
        <end position="296"/>
    </location>
</feature>
<comment type="similarity">
    <text evidence="1 4">Belongs to the D-isomer specific 2-hydroxyacid dehydrogenase family.</text>
</comment>
<dbReference type="Proteomes" id="UP001595897">
    <property type="component" value="Unassembled WGS sequence"/>
</dbReference>
<evidence type="ECO:0000256" key="4">
    <source>
        <dbReference type="RuleBase" id="RU003719"/>
    </source>
</evidence>
<dbReference type="Pfam" id="PF02826">
    <property type="entry name" value="2-Hacid_dh_C"/>
    <property type="match status" value="1"/>
</dbReference>
<dbReference type="InterPro" id="IPR029753">
    <property type="entry name" value="D-isomer_DH_CS"/>
</dbReference>
<dbReference type="SUPFAM" id="SSF52283">
    <property type="entry name" value="Formate/glycerate dehydrogenase catalytic domain-like"/>
    <property type="match status" value="1"/>
</dbReference>
<evidence type="ECO:0000313" key="7">
    <source>
        <dbReference type="EMBL" id="MFC4701185.1"/>
    </source>
</evidence>
<dbReference type="PANTHER" id="PTHR43026">
    <property type="entry name" value="2-HYDROXYACID DEHYDROGENASE HOMOLOG 1-RELATED"/>
    <property type="match status" value="1"/>
</dbReference>
<dbReference type="PANTHER" id="PTHR43026:SF1">
    <property type="entry name" value="2-HYDROXYACID DEHYDROGENASE HOMOLOG 1-RELATED"/>
    <property type="match status" value="1"/>
</dbReference>
<dbReference type="SUPFAM" id="SSF51735">
    <property type="entry name" value="NAD(P)-binding Rossmann-fold domains"/>
    <property type="match status" value="1"/>
</dbReference>
<keyword evidence="8" id="KW-1185">Reference proteome</keyword>
<dbReference type="RefSeq" id="WP_382409385.1">
    <property type="nucleotide sequence ID" value="NZ_JBHSGU010000005.1"/>
</dbReference>
<dbReference type="PROSITE" id="PS00671">
    <property type="entry name" value="D_2_HYDROXYACID_DH_3"/>
    <property type="match status" value="1"/>
</dbReference>